<dbReference type="Proteomes" id="UP000199623">
    <property type="component" value="Unassembled WGS sequence"/>
</dbReference>
<gene>
    <name evidence="1" type="ORF">SAMN05216553_110299</name>
</gene>
<dbReference type="InterPro" id="IPR017642">
    <property type="entry name" value="DNA_S_mod_DndB"/>
</dbReference>
<dbReference type="RefSeq" id="WP_090052686.1">
    <property type="nucleotide sequence ID" value="NZ_FNCC01000010.1"/>
</dbReference>
<dbReference type="Pfam" id="PF14072">
    <property type="entry name" value="DndB"/>
    <property type="match status" value="1"/>
</dbReference>
<dbReference type="EMBL" id="FNCC01000010">
    <property type="protein sequence ID" value="SDG69814.1"/>
    <property type="molecule type" value="Genomic_DNA"/>
</dbReference>
<protein>
    <submittedName>
        <fullName evidence="1">DNA-sulfur modification-associated</fullName>
    </submittedName>
</protein>
<proteinExistence type="predicted"/>
<name>A0A1G7WDA5_9PSEU</name>
<keyword evidence="2" id="KW-1185">Reference proteome</keyword>
<evidence type="ECO:0000313" key="1">
    <source>
        <dbReference type="EMBL" id="SDG69814.1"/>
    </source>
</evidence>
<dbReference type="CDD" id="cd16414">
    <property type="entry name" value="dndB_like"/>
    <property type="match status" value="1"/>
</dbReference>
<evidence type="ECO:0000313" key="2">
    <source>
        <dbReference type="Proteomes" id="UP000199623"/>
    </source>
</evidence>
<sequence>MKVDTDRISGTRRESVFLAQRSSQGGRTVYAVRVPLPSLDLILPLPDPEQPDSDNRKVDLRHAKEFGEYIREKSNWVAPTLLARDNGGCRFEEIEGSEGRFGYLTIPWATGALSPLSTIDGQHRILGVNLSIRTLGEEINKIDREIGKTTKADKLATLTATREKLAKQLERLQGESVGVDIYVEVDNVLGRQMFVDVADNAKGISSALRARFDSSKVANRILDRVIKHSLLKGKVDLEQDRMTAKNPNLLGAKHVADLTRGVAVGVAGRIGKQRERELSDEVLVELVHGYFDCLADGFKDLAAVAEDTLKPLDLRAQSLLGSIGMLRVLAGVYHELKENHDANDEDVIAFFSKLDPHMNAPISDSSIWRTTPAVTDFEGGATVSAPIMRTQNLIHLVKIIVGWYSTPPAEL</sequence>
<dbReference type="OrthoDB" id="3652472at2"/>
<dbReference type="AlphaFoldDB" id="A0A1G7WDA5"/>
<reference evidence="2" key="1">
    <citation type="submission" date="2016-10" db="EMBL/GenBank/DDBJ databases">
        <authorList>
            <person name="Varghese N."/>
            <person name="Submissions S."/>
        </authorList>
    </citation>
    <scope>NUCLEOTIDE SEQUENCE [LARGE SCALE GENOMIC DNA]</scope>
    <source>
        <strain evidence="2">CGMCC 4.3506</strain>
    </source>
</reference>
<accession>A0A1G7WDA5</accession>
<organism evidence="1 2">
    <name type="scientific">Lentzea fradiae</name>
    <dbReference type="NCBI Taxonomy" id="200378"/>
    <lineage>
        <taxon>Bacteria</taxon>
        <taxon>Bacillati</taxon>
        <taxon>Actinomycetota</taxon>
        <taxon>Actinomycetes</taxon>
        <taxon>Pseudonocardiales</taxon>
        <taxon>Pseudonocardiaceae</taxon>
        <taxon>Lentzea</taxon>
    </lineage>
</organism>